<evidence type="ECO:0000256" key="5">
    <source>
        <dbReference type="SAM" id="MobiDB-lite"/>
    </source>
</evidence>
<evidence type="ECO:0000256" key="4">
    <source>
        <dbReference type="ARBA" id="ARBA00023136"/>
    </source>
</evidence>
<evidence type="ECO:0000256" key="2">
    <source>
        <dbReference type="ARBA" id="ARBA00022692"/>
    </source>
</evidence>
<dbReference type="Pfam" id="PF03544">
    <property type="entry name" value="TonB_C"/>
    <property type="match status" value="1"/>
</dbReference>
<sequence>MNASAQPDDSSLSSELQEGQAPVNDRLTTTLFLAALFHGIVILGITFAAPRGDNSPTPTLEVLLLTSNDTRAADNPGAEYLAQRSQQGSGTTDERVRPANPTSSPVMADLDGVPDGNSDRYKEAVSGQQSTEIVSSRSDRSEVEYRSGDNNPSQQAEVPLALSPTAPRPIATSATDTSLVLRGKRMDGVTEIVPNTRESKLAPYLNSWRTKVERLGTLNFPQYARNGQTGNPVLEVSLKPDGTLGDALIRRSSGSKEIDQAALSILRLASPFDPFPSELRKQYQELRFAYEWQFLGAAKN</sequence>
<evidence type="ECO:0000256" key="6">
    <source>
        <dbReference type="SAM" id="Phobius"/>
    </source>
</evidence>
<evidence type="ECO:0000259" key="7">
    <source>
        <dbReference type="Pfam" id="PF03544"/>
    </source>
</evidence>
<dbReference type="GO" id="GO:0016020">
    <property type="term" value="C:membrane"/>
    <property type="evidence" value="ECO:0007669"/>
    <property type="project" value="UniProtKB-SubCell"/>
</dbReference>
<proteinExistence type="predicted"/>
<dbReference type="SUPFAM" id="SSF74653">
    <property type="entry name" value="TolA/TonB C-terminal domain"/>
    <property type="match status" value="1"/>
</dbReference>
<dbReference type="Proteomes" id="UP000445000">
    <property type="component" value="Unassembled WGS sequence"/>
</dbReference>
<evidence type="ECO:0000256" key="1">
    <source>
        <dbReference type="ARBA" id="ARBA00004167"/>
    </source>
</evidence>
<gene>
    <name evidence="8" type="primary">tonB3</name>
    <name evidence="8" type="ORF">GCM10011487_32920</name>
</gene>
<dbReference type="AlphaFoldDB" id="A0A829YF70"/>
<keyword evidence="3 6" id="KW-1133">Transmembrane helix</keyword>
<accession>A0A829YF70</accession>
<evidence type="ECO:0000313" key="8">
    <source>
        <dbReference type="EMBL" id="GFE81292.1"/>
    </source>
</evidence>
<comment type="subcellular location">
    <subcellularLocation>
        <location evidence="1">Membrane</location>
        <topology evidence="1">Single-pass membrane protein</topology>
    </subcellularLocation>
</comment>
<name>A0A829YF70_9GAMM</name>
<dbReference type="InterPro" id="IPR037682">
    <property type="entry name" value="TonB_C"/>
</dbReference>
<dbReference type="EMBL" id="BLJN01000003">
    <property type="protein sequence ID" value="GFE81292.1"/>
    <property type="molecule type" value="Genomic_DNA"/>
</dbReference>
<feature type="region of interest" description="Disordered" evidence="5">
    <location>
        <begin position="82"/>
        <end position="157"/>
    </location>
</feature>
<feature type="transmembrane region" description="Helical" evidence="6">
    <location>
        <begin position="31"/>
        <end position="49"/>
    </location>
</feature>
<keyword evidence="4 6" id="KW-0472">Membrane</keyword>
<dbReference type="InterPro" id="IPR006260">
    <property type="entry name" value="TonB/TolA_C"/>
</dbReference>
<keyword evidence="2 6" id="KW-0812">Transmembrane</keyword>
<protein>
    <submittedName>
        <fullName evidence="8">Transporter TonB</fullName>
    </submittedName>
</protein>
<evidence type="ECO:0000256" key="3">
    <source>
        <dbReference type="ARBA" id="ARBA00022989"/>
    </source>
</evidence>
<comment type="caution">
    <text evidence="8">The sequence shown here is derived from an EMBL/GenBank/DDBJ whole genome shotgun (WGS) entry which is preliminary data.</text>
</comment>
<dbReference type="GO" id="GO:0055085">
    <property type="term" value="P:transmembrane transport"/>
    <property type="evidence" value="ECO:0007669"/>
    <property type="project" value="InterPro"/>
</dbReference>
<dbReference type="Gene3D" id="3.30.1150.10">
    <property type="match status" value="1"/>
</dbReference>
<keyword evidence="9" id="KW-1185">Reference proteome</keyword>
<dbReference type="RefSeq" id="WP_161812963.1">
    <property type="nucleotide sequence ID" value="NZ_BLJN01000003.1"/>
</dbReference>
<dbReference type="NCBIfam" id="TIGR01352">
    <property type="entry name" value="tonB_Cterm"/>
    <property type="match status" value="1"/>
</dbReference>
<evidence type="ECO:0000313" key="9">
    <source>
        <dbReference type="Proteomes" id="UP000445000"/>
    </source>
</evidence>
<feature type="compositionally biased region" description="Polar residues" evidence="5">
    <location>
        <begin position="126"/>
        <end position="136"/>
    </location>
</feature>
<reference evidence="9" key="1">
    <citation type="submission" date="2020-01" db="EMBL/GenBank/DDBJ databases">
        <title>'Steroidobacter agaridevorans' sp. nov., agar-degrading bacteria isolated from rhizosphere soils.</title>
        <authorList>
            <person name="Ikenaga M."/>
            <person name="Kataoka M."/>
            <person name="Murouchi A."/>
            <person name="Katsuragi S."/>
            <person name="Sakai M."/>
        </authorList>
    </citation>
    <scope>NUCLEOTIDE SEQUENCE [LARGE SCALE GENOMIC DNA]</scope>
    <source>
        <strain evidence="9">YU21-B</strain>
    </source>
</reference>
<organism evidence="8 9">
    <name type="scientific">Steroidobacter agaridevorans</name>
    <dbReference type="NCBI Taxonomy" id="2695856"/>
    <lineage>
        <taxon>Bacteria</taxon>
        <taxon>Pseudomonadati</taxon>
        <taxon>Pseudomonadota</taxon>
        <taxon>Gammaproteobacteria</taxon>
        <taxon>Steroidobacterales</taxon>
        <taxon>Steroidobacteraceae</taxon>
        <taxon>Steroidobacter</taxon>
    </lineage>
</organism>
<feature type="domain" description="TonB C-terminal" evidence="7">
    <location>
        <begin position="220"/>
        <end position="290"/>
    </location>
</feature>
<feature type="compositionally biased region" description="Basic and acidic residues" evidence="5">
    <location>
        <begin position="137"/>
        <end position="147"/>
    </location>
</feature>